<organism evidence="2 3">
    <name type="scientific">Leersia perrieri</name>
    <dbReference type="NCBI Taxonomy" id="77586"/>
    <lineage>
        <taxon>Eukaryota</taxon>
        <taxon>Viridiplantae</taxon>
        <taxon>Streptophyta</taxon>
        <taxon>Embryophyta</taxon>
        <taxon>Tracheophyta</taxon>
        <taxon>Spermatophyta</taxon>
        <taxon>Magnoliopsida</taxon>
        <taxon>Liliopsida</taxon>
        <taxon>Poales</taxon>
        <taxon>Poaceae</taxon>
        <taxon>BOP clade</taxon>
        <taxon>Oryzoideae</taxon>
        <taxon>Oryzeae</taxon>
        <taxon>Oryzinae</taxon>
        <taxon>Leersia</taxon>
    </lineage>
</organism>
<proteinExistence type="predicted"/>
<dbReference type="Gramene" id="LPERR08G14230.1">
    <property type="protein sequence ID" value="LPERR08G14230.1"/>
    <property type="gene ID" value="LPERR08G14230"/>
</dbReference>
<feature type="compositionally biased region" description="Basic and acidic residues" evidence="1">
    <location>
        <begin position="66"/>
        <end position="75"/>
    </location>
</feature>
<keyword evidence="3" id="KW-1185">Reference proteome</keyword>
<dbReference type="HOGENOM" id="CLU_2088331_0_0_1"/>
<dbReference type="Proteomes" id="UP000032180">
    <property type="component" value="Chromosome 8"/>
</dbReference>
<sequence>MPLRCPIPSHDLHATPFLGTASDPRRPSATAMPSPPPTRAGDASYPREDAFRGRWRWGFEENQESASKEEGEKKAPSPPPGRYATLHTYICFASVSVKELVCFTFITPTDNADGGGDLMG</sequence>
<evidence type="ECO:0000313" key="2">
    <source>
        <dbReference type="EnsemblPlants" id="LPERR08G14230.1"/>
    </source>
</evidence>
<reference evidence="2 3" key="1">
    <citation type="submission" date="2012-08" db="EMBL/GenBank/DDBJ databases">
        <title>Oryza genome evolution.</title>
        <authorList>
            <person name="Wing R.A."/>
        </authorList>
    </citation>
    <scope>NUCLEOTIDE SEQUENCE</scope>
</reference>
<evidence type="ECO:0000256" key="1">
    <source>
        <dbReference type="SAM" id="MobiDB-lite"/>
    </source>
</evidence>
<name>A0A0D9X8M4_9ORYZ</name>
<feature type="region of interest" description="Disordered" evidence="1">
    <location>
        <begin position="1"/>
        <end position="80"/>
    </location>
</feature>
<accession>A0A0D9X8M4</accession>
<protein>
    <submittedName>
        <fullName evidence="2">Uncharacterized protein</fullName>
    </submittedName>
</protein>
<dbReference type="AlphaFoldDB" id="A0A0D9X8M4"/>
<dbReference type="EnsemblPlants" id="LPERR08G14230.1">
    <property type="protein sequence ID" value="LPERR08G14230.1"/>
    <property type="gene ID" value="LPERR08G14230"/>
</dbReference>
<evidence type="ECO:0000313" key="3">
    <source>
        <dbReference type="Proteomes" id="UP000032180"/>
    </source>
</evidence>
<reference evidence="2" key="3">
    <citation type="submission" date="2015-04" db="UniProtKB">
        <authorList>
            <consortium name="EnsemblPlants"/>
        </authorList>
    </citation>
    <scope>IDENTIFICATION</scope>
</reference>
<reference evidence="3" key="2">
    <citation type="submission" date="2013-12" db="EMBL/GenBank/DDBJ databases">
        <authorList>
            <person name="Yu Y."/>
            <person name="Lee S."/>
            <person name="de Baynast K."/>
            <person name="Wissotski M."/>
            <person name="Liu L."/>
            <person name="Talag J."/>
            <person name="Goicoechea J."/>
            <person name="Angelova A."/>
            <person name="Jetty R."/>
            <person name="Kudrna D."/>
            <person name="Golser W."/>
            <person name="Rivera L."/>
            <person name="Zhang J."/>
            <person name="Wing R."/>
        </authorList>
    </citation>
    <scope>NUCLEOTIDE SEQUENCE</scope>
</reference>